<sequence length="79" mass="9008">MPDIKERITNKLSERINIKNVAEIANKSLKYNSPTLKGYCINFISKCIKDGETYDDAINLNQKIVQELYTTSLCHTVIS</sequence>
<dbReference type="WBParaSite" id="PDA_v2.g12892.t1">
    <property type="protein sequence ID" value="PDA_v2.g12892.t1"/>
    <property type="gene ID" value="PDA_v2.g12892"/>
</dbReference>
<dbReference type="Proteomes" id="UP000887578">
    <property type="component" value="Unplaced"/>
</dbReference>
<reference evidence="2" key="1">
    <citation type="submission" date="2022-11" db="UniProtKB">
        <authorList>
            <consortium name="WormBaseParasite"/>
        </authorList>
    </citation>
    <scope>IDENTIFICATION</scope>
</reference>
<dbReference type="InterPro" id="IPR011333">
    <property type="entry name" value="SKP1/BTB/POZ_sf"/>
</dbReference>
<evidence type="ECO:0000313" key="1">
    <source>
        <dbReference type="Proteomes" id="UP000887578"/>
    </source>
</evidence>
<protein>
    <submittedName>
        <fullName evidence="2">Uncharacterized protein</fullName>
    </submittedName>
</protein>
<keyword evidence="1" id="KW-1185">Reference proteome</keyword>
<evidence type="ECO:0000313" key="2">
    <source>
        <dbReference type="WBParaSite" id="PDA_v2.g12892.t1"/>
    </source>
</evidence>
<dbReference type="AlphaFoldDB" id="A0A914PDQ6"/>
<name>A0A914PDQ6_9BILA</name>
<accession>A0A914PDQ6</accession>
<organism evidence="1 2">
    <name type="scientific">Panagrolaimus davidi</name>
    <dbReference type="NCBI Taxonomy" id="227884"/>
    <lineage>
        <taxon>Eukaryota</taxon>
        <taxon>Metazoa</taxon>
        <taxon>Ecdysozoa</taxon>
        <taxon>Nematoda</taxon>
        <taxon>Chromadorea</taxon>
        <taxon>Rhabditida</taxon>
        <taxon>Tylenchina</taxon>
        <taxon>Panagrolaimomorpha</taxon>
        <taxon>Panagrolaimoidea</taxon>
        <taxon>Panagrolaimidae</taxon>
        <taxon>Panagrolaimus</taxon>
    </lineage>
</organism>
<dbReference type="Gene3D" id="3.30.710.10">
    <property type="entry name" value="Potassium Channel Kv1.1, Chain A"/>
    <property type="match status" value="1"/>
</dbReference>
<proteinExistence type="predicted"/>